<protein>
    <submittedName>
        <fullName evidence="3">MATE family efflux transporter</fullName>
    </submittedName>
</protein>
<dbReference type="GO" id="GO:0042910">
    <property type="term" value="F:xenobiotic transmembrane transporter activity"/>
    <property type="evidence" value="ECO:0007669"/>
    <property type="project" value="InterPro"/>
</dbReference>
<feature type="transmembrane region" description="Helical" evidence="2">
    <location>
        <begin position="411"/>
        <end position="435"/>
    </location>
</feature>
<dbReference type="NCBIfam" id="TIGR00797">
    <property type="entry name" value="matE"/>
    <property type="match status" value="1"/>
</dbReference>
<dbReference type="PANTHER" id="PTHR43298">
    <property type="entry name" value="MULTIDRUG RESISTANCE PROTEIN NORM-RELATED"/>
    <property type="match status" value="1"/>
</dbReference>
<feature type="transmembrane region" description="Helical" evidence="2">
    <location>
        <begin position="310"/>
        <end position="329"/>
    </location>
</feature>
<evidence type="ECO:0000313" key="3">
    <source>
        <dbReference type="EMBL" id="WND03957.1"/>
    </source>
</evidence>
<keyword evidence="1" id="KW-0813">Transport</keyword>
<evidence type="ECO:0000313" key="4">
    <source>
        <dbReference type="Proteomes" id="UP001268683"/>
    </source>
</evidence>
<gene>
    <name evidence="3" type="ORF">QGN29_06165</name>
</gene>
<dbReference type="InterPro" id="IPR002528">
    <property type="entry name" value="MATE_fam"/>
</dbReference>
<dbReference type="GO" id="GO:0005886">
    <property type="term" value="C:plasma membrane"/>
    <property type="evidence" value="ECO:0007669"/>
    <property type="project" value="TreeGrafter"/>
</dbReference>
<reference evidence="3" key="1">
    <citation type="submission" date="2023-04" db="EMBL/GenBank/DDBJ databases">
        <title>Complete genome sequence of Temperatibacter marinus.</title>
        <authorList>
            <person name="Rong J.-C."/>
            <person name="Yi M.-L."/>
            <person name="Zhao Q."/>
        </authorList>
    </citation>
    <scope>NUCLEOTIDE SEQUENCE</scope>
    <source>
        <strain evidence="3">NBRC 110045</strain>
    </source>
</reference>
<accession>A0AA52EK19</accession>
<keyword evidence="2" id="KW-1133">Transmembrane helix</keyword>
<dbReference type="Pfam" id="PF01554">
    <property type="entry name" value="MatE"/>
    <property type="match status" value="2"/>
</dbReference>
<keyword evidence="2" id="KW-0812">Transmembrane</keyword>
<dbReference type="GO" id="GO:0015297">
    <property type="term" value="F:antiporter activity"/>
    <property type="evidence" value="ECO:0007669"/>
    <property type="project" value="InterPro"/>
</dbReference>
<evidence type="ECO:0000256" key="1">
    <source>
        <dbReference type="ARBA" id="ARBA00022448"/>
    </source>
</evidence>
<name>A0AA52EK19_9PROT</name>
<dbReference type="KEGG" id="tmk:QGN29_06165"/>
<dbReference type="Proteomes" id="UP001268683">
    <property type="component" value="Chromosome"/>
</dbReference>
<feature type="transmembrane region" description="Helical" evidence="2">
    <location>
        <begin position="441"/>
        <end position="462"/>
    </location>
</feature>
<feature type="transmembrane region" description="Helical" evidence="2">
    <location>
        <begin position="109"/>
        <end position="130"/>
    </location>
</feature>
<dbReference type="EMBL" id="CP123872">
    <property type="protein sequence ID" value="WND03957.1"/>
    <property type="molecule type" value="Genomic_DNA"/>
</dbReference>
<dbReference type="AlphaFoldDB" id="A0AA52EK19"/>
<feature type="transmembrane region" description="Helical" evidence="2">
    <location>
        <begin position="341"/>
        <end position="366"/>
    </location>
</feature>
<feature type="transmembrane region" description="Helical" evidence="2">
    <location>
        <begin position="218"/>
        <end position="239"/>
    </location>
</feature>
<dbReference type="InterPro" id="IPR050222">
    <property type="entry name" value="MATE_MdtK"/>
</dbReference>
<evidence type="ECO:0000256" key="2">
    <source>
        <dbReference type="SAM" id="Phobius"/>
    </source>
</evidence>
<dbReference type="RefSeq" id="WP_310799822.1">
    <property type="nucleotide sequence ID" value="NZ_CP123872.1"/>
</dbReference>
<organism evidence="3 4">
    <name type="scientific">Temperatibacter marinus</name>
    <dbReference type="NCBI Taxonomy" id="1456591"/>
    <lineage>
        <taxon>Bacteria</taxon>
        <taxon>Pseudomonadati</taxon>
        <taxon>Pseudomonadota</taxon>
        <taxon>Alphaproteobacteria</taxon>
        <taxon>Kordiimonadales</taxon>
        <taxon>Temperatibacteraceae</taxon>
        <taxon>Temperatibacter</taxon>
    </lineage>
</organism>
<feature type="transmembrane region" description="Helical" evidence="2">
    <location>
        <begin position="179"/>
        <end position="198"/>
    </location>
</feature>
<feature type="transmembrane region" description="Helical" evidence="2">
    <location>
        <begin position="266"/>
        <end position="290"/>
    </location>
</feature>
<keyword evidence="2" id="KW-0472">Membrane</keyword>
<feature type="transmembrane region" description="Helical" evidence="2">
    <location>
        <begin position="378"/>
        <end position="399"/>
    </location>
</feature>
<keyword evidence="4" id="KW-1185">Reference proteome</keyword>
<feature type="transmembrane region" description="Helical" evidence="2">
    <location>
        <begin position="39"/>
        <end position="63"/>
    </location>
</feature>
<feature type="transmembrane region" description="Helical" evidence="2">
    <location>
        <begin position="146"/>
        <end position="167"/>
    </location>
</feature>
<feature type="transmembrane region" description="Helical" evidence="2">
    <location>
        <begin position="69"/>
        <end position="88"/>
    </location>
</feature>
<sequence>MSIKWDRETPHPAGWMFGRFKRQFSELVRLAVPTMGMRVGMLTLNLVDMAMVGHFATAHLAWLNLANQSIIMFTNVIALGILMGVMVYTSNAYGAKDYQECGRVWRRSLPFTGFISLFVLLLSIPAPFILEALGQAPEITQESGKIIQILGIGMPGQILFICCFMFLEGVKRPDVGLKIMVIANIVNIGLNILLIYGVNSDSALMPYTGFIPSLGAEGSAWTTTVVRWIMGLGMMLYIWHAPSLRRFGVRDPHGQRWSDWADQRQLGYASGVSLAAEVIAFSALVIFAGWLGTIPLAAHGVVSQVNGLPLMISLGIGGAAAVRVGIAFSRRDRLDTILAGISALILNVLIVGGLGVSILLMPAPLIGIFSNDTAVQDALVSLALLFVLMMFFDAAQMLVSNFLRGVKETWIPTVIQSTSFIGVMLPACYILAFTFEMGLKGLFLGTLMGVVVSMVIQLLRFIQLTKKPTS</sequence>
<dbReference type="PANTHER" id="PTHR43298:SF2">
    <property type="entry name" value="FMN_FAD EXPORTER YEEO-RELATED"/>
    <property type="match status" value="1"/>
</dbReference>
<proteinExistence type="predicted"/>